<feature type="region of interest" description="Disordered" evidence="1">
    <location>
        <begin position="1264"/>
        <end position="1319"/>
    </location>
</feature>
<reference evidence="4" key="4">
    <citation type="submission" date="2024-02" db="EMBL/GenBank/DDBJ databases">
        <title>Comparative genomics of Cryptococcus and Kwoniella reveals pathogenesis evolution and contrasting modes of karyotype evolution via chromosome fusion or intercentromeric recombination.</title>
        <authorList>
            <person name="Coelho M.A."/>
            <person name="David-Palma M."/>
            <person name="Shea T."/>
            <person name="Bowers K."/>
            <person name="McGinley-Smith S."/>
            <person name="Mohammad A.W."/>
            <person name="Gnirke A."/>
            <person name="Yurkov A.M."/>
            <person name="Nowrousian M."/>
            <person name="Sun S."/>
            <person name="Cuomo C.A."/>
            <person name="Heitman J."/>
        </authorList>
    </citation>
    <scope>NUCLEOTIDE SEQUENCE</scope>
    <source>
        <strain evidence="4">CBS 10118</strain>
    </source>
</reference>
<dbReference type="Proteomes" id="UP000092730">
    <property type="component" value="Chromosome 8"/>
</dbReference>
<dbReference type="Pfam" id="PF16589">
    <property type="entry name" value="BRCT_2"/>
    <property type="match status" value="1"/>
</dbReference>
<evidence type="ECO:0000259" key="2">
    <source>
        <dbReference type="PROSITE" id="PS50172"/>
    </source>
</evidence>
<feature type="compositionally biased region" description="Acidic residues" evidence="1">
    <location>
        <begin position="1300"/>
        <end position="1319"/>
    </location>
</feature>
<feature type="region of interest" description="Disordered" evidence="1">
    <location>
        <begin position="1169"/>
        <end position="1208"/>
    </location>
</feature>
<feature type="domain" description="BRCT" evidence="2">
    <location>
        <begin position="375"/>
        <end position="466"/>
    </location>
</feature>
<feature type="region of interest" description="Disordered" evidence="1">
    <location>
        <begin position="275"/>
        <end position="312"/>
    </location>
</feature>
<feature type="compositionally biased region" description="Polar residues" evidence="1">
    <location>
        <begin position="1056"/>
        <end position="1074"/>
    </location>
</feature>
<feature type="region of interest" description="Disordered" evidence="1">
    <location>
        <begin position="473"/>
        <end position="519"/>
    </location>
</feature>
<feature type="region of interest" description="Disordered" evidence="1">
    <location>
        <begin position="1033"/>
        <end position="1087"/>
    </location>
</feature>
<dbReference type="GeneID" id="30212486"/>
<dbReference type="SUPFAM" id="SSF52113">
    <property type="entry name" value="BRCT domain"/>
    <property type="match status" value="1"/>
</dbReference>
<dbReference type="KEGG" id="kbi:30212486"/>
<feature type="domain" description="BRCT" evidence="2">
    <location>
        <begin position="667"/>
        <end position="757"/>
    </location>
</feature>
<feature type="compositionally biased region" description="Acidic residues" evidence="1">
    <location>
        <begin position="490"/>
        <end position="511"/>
    </location>
</feature>
<feature type="compositionally biased region" description="Basic and acidic residues" evidence="1">
    <location>
        <begin position="207"/>
        <end position="222"/>
    </location>
</feature>
<reference evidence="3" key="3">
    <citation type="submission" date="2014-01" db="EMBL/GenBank/DDBJ databases">
        <title>Evolution of pathogenesis and genome organization in the Tremellales.</title>
        <authorList>
            <person name="Cuomo C."/>
            <person name="Litvintseva A."/>
            <person name="Heitman J."/>
            <person name="Chen Y."/>
            <person name="Sun S."/>
            <person name="Springer D."/>
            <person name="Dromer F."/>
            <person name="Young S."/>
            <person name="Zeng Q."/>
            <person name="Chapman S."/>
            <person name="Gujja S."/>
            <person name="Saif S."/>
            <person name="Birren B."/>
        </authorList>
    </citation>
    <scope>NUCLEOTIDE SEQUENCE</scope>
    <source>
        <strain evidence="3">CBS 10118</strain>
    </source>
</reference>
<feature type="compositionally biased region" description="Basic residues" evidence="1">
    <location>
        <begin position="54"/>
        <end position="68"/>
    </location>
</feature>
<evidence type="ECO:0000256" key="1">
    <source>
        <dbReference type="SAM" id="MobiDB-lite"/>
    </source>
</evidence>
<dbReference type="Gene3D" id="3.40.50.10190">
    <property type="entry name" value="BRCT domain"/>
    <property type="match status" value="1"/>
</dbReference>
<evidence type="ECO:0000313" key="5">
    <source>
        <dbReference type="Proteomes" id="UP000092730"/>
    </source>
</evidence>
<feature type="compositionally biased region" description="Polar residues" evidence="1">
    <location>
        <begin position="860"/>
        <end position="873"/>
    </location>
</feature>
<feature type="compositionally biased region" description="Low complexity" evidence="1">
    <location>
        <begin position="1181"/>
        <end position="1195"/>
    </location>
</feature>
<dbReference type="InterPro" id="IPR001357">
    <property type="entry name" value="BRCT_dom"/>
</dbReference>
<dbReference type="EMBL" id="CP144548">
    <property type="protein sequence ID" value="WVW86891.1"/>
    <property type="molecule type" value="Genomic_DNA"/>
</dbReference>
<dbReference type="OrthoDB" id="2575354at2759"/>
<dbReference type="EMBL" id="KI894025">
    <property type="protein sequence ID" value="OCF22439.1"/>
    <property type="molecule type" value="Genomic_DNA"/>
</dbReference>
<dbReference type="InterPro" id="IPR036420">
    <property type="entry name" value="BRCT_dom_sf"/>
</dbReference>
<feature type="compositionally biased region" description="Basic and acidic residues" evidence="1">
    <location>
        <begin position="153"/>
        <end position="174"/>
    </location>
</feature>
<evidence type="ECO:0000313" key="3">
    <source>
        <dbReference type="EMBL" id="OCF22439.1"/>
    </source>
</evidence>
<accession>A0A1B9FUJ3</accession>
<dbReference type="STRING" id="1296100.A0A1B9FUJ3"/>
<feature type="region of interest" description="Disordered" evidence="1">
    <location>
        <begin position="51"/>
        <end position="248"/>
    </location>
</feature>
<dbReference type="PROSITE" id="PS50172">
    <property type="entry name" value="BRCT"/>
    <property type="match status" value="2"/>
</dbReference>
<gene>
    <name evidence="3" type="ORF">I302_08087</name>
    <name evidence="4" type="ORF">I302_108946</name>
</gene>
<reference evidence="3" key="1">
    <citation type="submission" date="2013-07" db="EMBL/GenBank/DDBJ databases">
        <title>The Genome Sequence of Cryptococcus bestiolae CBS10118.</title>
        <authorList>
            <consortium name="The Broad Institute Genome Sequencing Platform"/>
            <person name="Cuomo C."/>
            <person name="Litvintseva A."/>
            <person name="Chen Y."/>
            <person name="Heitman J."/>
            <person name="Sun S."/>
            <person name="Springer D."/>
            <person name="Dromer F."/>
            <person name="Young S.K."/>
            <person name="Zeng Q."/>
            <person name="Gargeya S."/>
            <person name="Fitzgerald M."/>
            <person name="Abouelleil A."/>
            <person name="Alvarado L."/>
            <person name="Berlin A.M."/>
            <person name="Chapman S.B."/>
            <person name="Dewar J."/>
            <person name="Goldberg J."/>
            <person name="Griggs A."/>
            <person name="Gujja S."/>
            <person name="Hansen M."/>
            <person name="Howarth C."/>
            <person name="Imamovic A."/>
            <person name="Larimer J."/>
            <person name="McCowan C."/>
            <person name="Murphy C."/>
            <person name="Pearson M."/>
            <person name="Priest M."/>
            <person name="Roberts A."/>
            <person name="Saif S."/>
            <person name="Shea T."/>
            <person name="Sykes S."/>
            <person name="Wortman J."/>
            <person name="Nusbaum C."/>
            <person name="Birren B."/>
        </authorList>
    </citation>
    <scope>NUCLEOTIDE SEQUENCE [LARGE SCALE GENOMIC DNA]</scope>
    <source>
        <strain evidence="3">CBS 10118</strain>
    </source>
</reference>
<evidence type="ECO:0000313" key="4">
    <source>
        <dbReference type="EMBL" id="WVW86891.1"/>
    </source>
</evidence>
<dbReference type="VEuPathDB" id="FungiDB:I302_08087"/>
<organism evidence="3">
    <name type="scientific">Kwoniella bestiolae CBS 10118</name>
    <dbReference type="NCBI Taxonomy" id="1296100"/>
    <lineage>
        <taxon>Eukaryota</taxon>
        <taxon>Fungi</taxon>
        <taxon>Dikarya</taxon>
        <taxon>Basidiomycota</taxon>
        <taxon>Agaricomycotina</taxon>
        <taxon>Tremellomycetes</taxon>
        <taxon>Tremellales</taxon>
        <taxon>Cryptococcaceae</taxon>
        <taxon>Kwoniella</taxon>
    </lineage>
</organism>
<name>A0A1B9FUJ3_9TREE</name>
<feature type="region of interest" description="Disordered" evidence="1">
    <location>
        <begin position="1"/>
        <end position="34"/>
    </location>
</feature>
<reference evidence="4" key="2">
    <citation type="submission" date="2013-07" db="EMBL/GenBank/DDBJ databases">
        <authorList>
            <consortium name="The Broad Institute Genome Sequencing Platform"/>
            <person name="Cuomo C."/>
            <person name="Litvintseva A."/>
            <person name="Chen Y."/>
            <person name="Heitman J."/>
            <person name="Sun S."/>
            <person name="Springer D."/>
            <person name="Dromer F."/>
            <person name="Young S.K."/>
            <person name="Zeng Q."/>
            <person name="Gargeya S."/>
            <person name="Fitzgerald M."/>
            <person name="Abouelleil A."/>
            <person name="Alvarado L."/>
            <person name="Berlin A.M."/>
            <person name="Chapman S.B."/>
            <person name="Dewar J."/>
            <person name="Goldberg J."/>
            <person name="Griggs A."/>
            <person name="Gujja S."/>
            <person name="Hansen M."/>
            <person name="Howarth C."/>
            <person name="Imamovic A."/>
            <person name="Larimer J."/>
            <person name="McCowan C."/>
            <person name="Murphy C."/>
            <person name="Pearson M."/>
            <person name="Priest M."/>
            <person name="Roberts A."/>
            <person name="Saif S."/>
            <person name="Shea T."/>
            <person name="Sykes S."/>
            <person name="Wortman J."/>
            <person name="Nusbaum C."/>
            <person name="Birren B."/>
        </authorList>
    </citation>
    <scope>NUCLEOTIDE SEQUENCE</scope>
    <source>
        <strain evidence="4">CBS 10118</strain>
    </source>
</reference>
<keyword evidence="5" id="KW-1185">Reference proteome</keyword>
<dbReference type="SMART" id="SM00292">
    <property type="entry name" value="BRCT"/>
    <property type="match status" value="1"/>
</dbReference>
<feature type="region of interest" description="Disordered" evidence="1">
    <location>
        <begin position="854"/>
        <end position="883"/>
    </location>
</feature>
<sequence>MLFPSAAAGPSTLAKVGNAPPPVDSGANSVPLRPTVKKRRVPVWTLPLKPLSKTARKKKKAADKKRAKFYGSATPNRSVSITEPEERPRKRRSAIAAEQVIRDHIQNHPNGPGQINEEVPIFGQILPEDPQVEIEQREDRPSKRSSAITAEQVIREQAERRLQSIPFHNRDRTGESQNSIDPVNRPHSGDTVTSQDTRKDKGKKKDKGNSKHKDKEARSDKKDKKKKKQDKGKQFERQNGRSSELDPDDLEDMAMHQYIDNQSLITGSNAQNAITIDSSSPVPDPPVSAVSVEEEVERIEYGPRPPRSTHVNPSVPDTISEGAQPQVEAGPSTPRVYHVRYPVGGITYEDDGDGVFVDPDAIIPLNIWIDFSLRDRGSLIKKIEAEGGEISSDHTEDDTSLLILDPGSTYLFDAYCHPYWLRPRDLERYQRRKARRGRIREEEPWQKKVLLKAWWIDKCLEARKFLGQADDWGGCRAGGPPPEVQVSTEEPGDEEDEADQDAVEGDDDDAGAEPPNQDQVNEVEAIAQDSEQMDVDGDDITHAILVDDDQPIEIESANDIEVETPANDHTPADHNESIGLVDPNTAQNVHAASTPSVVSAPESRSASLQPLDLPAHVSSDNHIDSDATEVAPWANQPQRGDAGPSNSHHDLEEDIVMAEEKVEEPSDPTTMFSGMKFWVDTTYPDRITLIKRIKAAGGELVTSYSDSTHVLIHNYKHNQWHSIVESLTKQGIWFLDFAWLTKSLSQGRKLAEGEFAVLHGNPIEANLEKKPATQSKVHSTHGTYEPFLSSEELNGIFRREARMLKKGGTVKALIAFLLSKYATYSEAHWGNLYGEWKHKKGRFAYLAVPIKKSSPEKEQQPSASVASSRQSTPIKRKSNAKQPVLSNEEVARILIAETVNRNGKNNTEFGDYLHEKHPVYPANTWGAYVSNWSKRTGRFANFQYSQLSPTVATKPPAPARPVVTLPPSTQNTATQGELSTADLERIFATDVKDANSKSQHSIGVELAAKHGKYHSTTWSILYSEWCRRSGRFSSSASASANAPPKEAVVSVDRRGSSNSVTTKASVESSNNSASRLKADDSDEDPDVSLSVEEMARIFNEREEEFTKRKLTSIEIGLVLKTEVGIYARATWRLQWTHWWRKEKAYANLPLYLQSTTAAKAYANADLPFRGAKPSSSNGATPSRSQSSTSSSPTKRSQNHNGKAARYTMEEEKEMAQYISRYRGSYPKTSGEAWIGYAAMHPGRTASAYAQHYTSYAFRIDSYAPQSQDKDKDGDGDTVFGIDINELIEPPSGSQSRPVEIGDDDDEEEETPILVVDDDD</sequence>
<dbReference type="RefSeq" id="XP_019043509.1">
    <property type="nucleotide sequence ID" value="XM_019194673.1"/>
</dbReference>
<proteinExistence type="predicted"/>
<protein>
    <recommendedName>
        <fullName evidence="2">BRCT domain-containing protein</fullName>
    </recommendedName>
</protein>